<evidence type="ECO:0000259" key="2">
    <source>
        <dbReference type="Pfam" id="PF14214"/>
    </source>
</evidence>
<feature type="compositionally biased region" description="Basic and acidic residues" evidence="1">
    <location>
        <begin position="95"/>
        <end position="111"/>
    </location>
</feature>
<proteinExistence type="predicted"/>
<evidence type="ECO:0000313" key="4">
    <source>
        <dbReference type="Proteomes" id="UP000005237"/>
    </source>
</evidence>
<dbReference type="AlphaFoldDB" id="A0A8R1EHU2"/>
<sequence>MGRGMDPYMIRYRSTRPRGGSVDCFGVGRRGSTPAQFSVENDIGLRRRQCRQESVDQKLARRARNAKNKRMKRRMETEEREYRREKEANRRRKNLEKESEEDRHLRRGVEAKHRRKSLQLKSQDNCEMRKEGVLAKKKNRKDSEDESTRKARFSKQCVDQRSTIQKKNQAAKSKQKKGHLTEEHYLGSMDKECPGCGALLFKAQAALERMGIDANKHCDSNTMENLSTLLAEINPYAKSYKMMAQVEEVEQKVALLAGRPAKPVLMIFDINTRELDLRRYNLPTEYQDAVCIVAEREKPDCFLTFTCNPRWREVTENLKPGQQPPDRPDLIARVFKLKADHFFDVLLKQHWLRKVISYIQGGE</sequence>
<reference evidence="3" key="2">
    <citation type="submission" date="2022-06" db="UniProtKB">
        <authorList>
            <consortium name="EnsemblMetazoa"/>
        </authorList>
    </citation>
    <scope>IDENTIFICATION</scope>
    <source>
        <strain evidence="3">DF5081</strain>
    </source>
</reference>
<feature type="compositionally biased region" description="Basic and acidic residues" evidence="1">
    <location>
        <begin position="124"/>
        <end position="134"/>
    </location>
</feature>
<feature type="compositionally biased region" description="Basic and acidic residues" evidence="1">
    <location>
        <begin position="74"/>
        <end position="88"/>
    </location>
</feature>
<feature type="domain" description="Helitron helicase-like" evidence="2">
    <location>
        <begin position="284"/>
        <end position="360"/>
    </location>
</feature>
<dbReference type="EnsemblMetazoa" id="CJA33892a.1">
    <property type="protein sequence ID" value="CJA33892a.1"/>
    <property type="gene ID" value="WBGene00209739"/>
</dbReference>
<organism evidence="3 4">
    <name type="scientific">Caenorhabditis japonica</name>
    <dbReference type="NCBI Taxonomy" id="281687"/>
    <lineage>
        <taxon>Eukaryota</taxon>
        <taxon>Metazoa</taxon>
        <taxon>Ecdysozoa</taxon>
        <taxon>Nematoda</taxon>
        <taxon>Chromadorea</taxon>
        <taxon>Rhabditida</taxon>
        <taxon>Rhabditina</taxon>
        <taxon>Rhabditomorpha</taxon>
        <taxon>Rhabditoidea</taxon>
        <taxon>Rhabditidae</taxon>
        <taxon>Peloderinae</taxon>
        <taxon>Caenorhabditis</taxon>
    </lineage>
</organism>
<name>A0A8R1EHU2_CAEJA</name>
<dbReference type="Proteomes" id="UP000005237">
    <property type="component" value="Unassembled WGS sequence"/>
</dbReference>
<keyword evidence="4" id="KW-1185">Reference proteome</keyword>
<protein>
    <submittedName>
        <fullName evidence="3">Helitron_like_N domain-containing protein</fullName>
    </submittedName>
</protein>
<dbReference type="InterPro" id="IPR025476">
    <property type="entry name" value="Helitron_helicase-like"/>
</dbReference>
<reference evidence="4" key="1">
    <citation type="submission" date="2010-08" db="EMBL/GenBank/DDBJ databases">
        <authorList>
            <consortium name="Caenorhabditis japonica Sequencing Consortium"/>
            <person name="Wilson R.K."/>
        </authorList>
    </citation>
    <scope>NUCLEOTIDE SEQUENCE [LARGE SCALE GENOMIC DNA]</scope>
    <source>
        <strain evidence="4">DF5081</strain>
    </source>
</reference>
<evidence type="ECO:0000256" key="1">
    <source>
        <dbReference type="SAM" id="MobiDB-lite"/>
    </source>
</evidence>
<feature type="compositionally biased region" description="Basic residues" evidence="1">
    <location>
        <begin position="60"/>
        <end position="73"/>
    </location>
</feature>
<evidence type="ECO:0000313" key="3">
    <source>
        <dbReference type="EnsemblMetazoa" id="CJA33892a.1"/>
    </source>
</evidence>
<feature type="region of interest" description="Disordered" evidence="1">
    <location>
        <begin position="54"/>
        <end position="179"/>
    </location>
</feature>
<accession>A0A8R1EHU2</accession>
<dbReference type="Pfam" id="PF14214">
    <property type="entry name" value="Helitron_like_N"/>
    <property type="match status" value="1"/>
</dbReference>